<protein>
    <submittedName>
        <fullName evidence="2">CPLN1 protein</fullName>
    </submittedName>
</protein>
<keyword evidence="3" id="KW-1185">Reference proteome</keyword>
<dbReference type="InterPro" id="IPR028236">
    <property type="entry name" value="CPLANE1"/>
</dbReference>
<proteinExistence type="predicted"/>
<dbReference type="EMBL" id="VXAB01005739">
    <property type="protein sequence ID" value="NXJ08669.1"/>
    <property type="molecule type" value="Genomic_DNA"/>
</dbReference>
<feature type="non-terminal residue" evidence="2">
    <location>
        <position position="1"/>
    </location>
</feature>
<dbReference type="GO" id="GO:0060271">
    <property type="term" value="P:cilium assembly"/>
    <property type="evidence" value="ECO:0007669"/>
    <property type="project" value="TreeGrafter"/>
</dbReference>
<dbReference type="PANTHER" id="PTHR14492:SF4">
    <property type="entry name" value="CILIOGENESIS AND PLANAR POLARITY EFFECTOR 1"/>
    <property type="match status" value="1"/>
</dbReference>
<gene>
    <name evidence="2" type="primary">Cplane1_0</name>
    <name evidence="2" type="ORF">ODOGUJ_R09846</name>
</gene>
<name>A0A7K9YI32_9GALL</name>
<dbReference type="OrthoDB" id="5974632at2759"/>
<dbReference type="GO" id="GO:0035869">
    <property type="term" value="C:ciliary transition zone"/>
    <property type="evidence" value="ECO:0007669"/>
    <property type="project" value="TreeGrafter"/>
</dbReference>
<dbReference type="Proteomes" id="UP000522663">
    <property type="component" value="Unassembled WGS sequence"/>
</dbReference>
<dbReference type="AlphaFoldDB" id="A0A7K9YI32"/>
<evidence type="ECO:0000256" key="1">
    <source>
        <dbReference type="SAM" id="MobiDB-lite"/>
    </source>
</evidence>
<sequence length="128" mass="14433">HCRLTSKDIELLKKKKEEKDKVMLSEFHSMRVSQAFSLMNELLSETVMLPATEHRPLSRTGLPQECRKRHTVPAKGFCLFVCCCRGHPSSRGLSERSRTAARPCFGQKGYHYTPALGSAQSKGKNRPS</sequence>
<reference evidence="2 3" key="1">
    <citation type="submission" date="2019-09" db="EMBL/GenBank/DDBJ databases">
        <title>Bird 10,000 Genomes (B10K) Project - Family phase.</title>
        <authorList>
            <person name="Zhang G."/>
        </authorList>
    </citation>
    <scope>NUCLEOTIDE SEQUENCE [LARGE SCALE GENOMIC DNA]</scope>
    <source>
        <strain evidence="2">B10K-DU-001-53</strain>
        <tissue evidence="2">Muscle</tissue>
    </source>
</reference>
<feature type="non-terminal residue" evidence="2">
    <location>
        <position position="128"/>
    </location>
</feature>
<evidence type="ECO:0000313" key="2">
    <source>
        <dbReference type="EMBL" id="NXJ08669.1"/>
    </source>
</evidence>
<comment type="caution">
    <text evidence="2">The sequence shown here is derived from an EMBL/GenBank/DDBJ whole genome shotgun (WGS) entry which is preliminary data.</text>
</comment>
<accession>A0A7K9YI32</accession>
<dbReference type="PANTHER" id="PTHR14492">
    <property type="entry name" value="JBTS17"/>
    <property type="match status" value="1"/>
</dbReference>
<evidence type="ECO:0000313" key="3">
    <source>
        <dbReference type="Proteomes" id="UP000522663"/>
    </source>
</evidence>
<dbReference type="Pfam" id="PF15392">
    <property type="entry name" value="Joubert"/>
    <property type="match status" value="1"/>
</dbReference>
<feature type="region of interest" description="Disordered" evidence="1">
    <location>
        <begin position="106"/>
        <end position="128"/>
    </location>
</feature>
<organism evidence="2 3">
    <name type="scientific">Odontophorus gujanensis</name>
    <name type="common">marbled wood quail</name>
    <dbReference type="NCBI Taxonomy" id="886794"/>
    <lineage>
        <taxon>Eukaryota</taxon>
        <taxon>Metazoa</taxon>
        <taxon>Chordata</taxon>
        <taxon>Craniata</taxon>
        <taxon>Vertebrata</taxon>
        <taxon>Euteleostomi</taxon>
        <taxon>Archelosauria</taxon>
        <taxon>Archosauria</taxon>
        <taxon>Dinosauria</taxon>
        <taxon>Saurischia</taxon>
        <taxon>Theropoda</taxon>
        <taxon>Coelurosauria</taxon>
        <taxon>Aves</taxon>
        <taxon>Neognathae</taxon>
        <taxon>Galloanserae</taxon>
        <taxon>Galliformes</taxon>
        <taxon>Odontophoridae</taxon>
        <taxon>Odontophorus</taxon>
    </lineage>
</organism>